<evidence type="ECO:0000313" key="2">
    <source>
        <dbReference type="Proteomes" id="UP000004849"/>
    </source>
</evidence>
<dbReference type="HOGENOM" id="CLU_082715_0_0_10"/>
<sequence length="303" mass="36106">MLIILYINFMSKIILCCPFFNENLIANLNIEEASKWVDEIHVTEFDKSFKYKLHEHCFHNRNEKVYYHPMDASKLYKKPRAFIPHFFLHPISRWMKKIIRDTAWYNDGVSRNYSLWNSNYQDDDTLILSDIDEIIDSKYANEIINAVDYYGIITIRVYFTMFYFNLFCPNWSGPSDYSYRIFIVKGDYLRKYYYGDSDYLRKMGEQSKLLNNVKCLDGIKGYHHSWLGDELFVANKLQSYAHSLDCHSYKIFDKNGNVDINIIKEYIRSGKSLFSGVSLKLDDDIKLLSNVEKLRYLSPEYFL</sequence>
<gene>
    <name evidence="1" type="ORF">BACDOR_02782</name>
</gene>
<proteinExistence type="predicted"/>
<reference evidence="1 2" key="2">
    <citation type="submission" date="2008-10" db="EMBL/GenBank/DDBJ databases">
        <authorList>
            <person name="Fulton L."/>
            <person name="Clifton S."/>
            <person name="Fulton B."/>
            <person name="Xu J."/>
            <person name="Minx P."/>
            <person name="Pepin K.H."/>
            <person name="Johnson M."/>
            <person name="Thiruvilangam P."/>
            <person name="Bhonagiri V."/>
            <person name="Nash W.E."/>
            <person name="Mardis E.R."/>
            <person name="Wilson R.K."/>
        </authorList>
    </citation>
    <scope>NUCLEOTIDE SEQUENCE [LARGE SCALE GENOMIC DNA]</scope>
    <source>
        <strain evidence="1 2">DSM 17855</strain>
    </source>
</reference>
<organism evidence="1 2">
    <name type="scientific">Phocaeicola dorei DSM 17855</name>
    <dbReference type="NCBI Taxonomy" id="483217"/>
    <lineage>
        <taxon>Bacteria</taxon>
        <taxon>Pseudomonadati</taxon>
        <taxon>Bacteroidota</taxon>
        <taxon>Bacteroidia</taxon>
        <taxon>Bacteroidales</taxon>
        <taxon>Bacteroidaceae</taxon>
        <taxon>Phocaeicola</taxon>
    </lineage>
</organism>
<dbReference type="Proteomes" id="UP000004849">
    <property type="component" value="Unassembled WGS sequence"/>
</dbReference>
<accession>B6VZQ8</accession>
<name>B6VZQ8_9BACT</name>
<reference evidence="1 2" key="1">
    <citation type="submission" date="2008-10" db="EMBL/GenBank/DDBJ databases">
        <title>Draft genome sequence of Bacteroides dorei (DSM 17855).</title>
        <authorList>
            <person name="Sudarsanam P."/>
            <person name="Ley R."/>
            <person name="Guruge J."/>
            <person name="Turnbaugh P.J."/>
            <person name="Mahowald M."/>
            <person name="Liep D."/>
            <person name="Gordon J."/>
        </authorList>
    </citation>
    <scope>NUCLEOTIDE SEQUENCE [LARGE SCALE GENOMIC DNA]</scope>
    <source>
        <strain evidence="1 2">DSM 17855</strain>
    </source>
</reference>
<dbReference type="EMBL" id="ABWZ01000055">
    <property type="protein sequence ID" value="EEB24721.1"/>
    <property type="molecule type" value="Genomic_DNA"/>
</dbReference>
<protein>
    <recommendedName>
        <fullName evidence="3">Glycosyltransferase family 17</fullName>
    </recommendedName>
</protein>
<dbReference type="AlphaFoldDB" id="B6VZQ8"/>
<evidence type="ECO:0000313" key="1">
    <source>
        <dbReference type="EMBL" id="EEB24721.1"/>
    </source>
</evidence>
<evidence type="ECO:0008006" key="3">
    <source>
        <dbReference type="Google" id="ProtNLM"/>
    </source>
</evidence>